<evidence type="ECO:0000256" key="1">
    <source>
        <dbReference type="ARBA" id="ARBA00004651"/>
    </source>
</evidence>
<feature type="transmembrane region" description="Helical" evidence="6">
    <location>
        <begin position="58"/>
        <end position="85"/>
    </location>
</feature>
<accession>A0A1I1VXX8</accession>
<evidence type="ECO:0000313" key="9">
    <source>
        <dbReference type="Proteomes" id="UP000198716"/>
    </source>
</evidence>
<evidence type="ECO:0000256" key="2">
    <source>
        <dbReference type="ARBA" id="ARBA00022475"/>
    </source>
</evidence>
<dbReference type="AlphaFoldDB" id="A0A1I1VXX8"/>
<feature type="domain" description="Type II secretion system protein GspF" evidence="7">
    <location>
        <begin position="110"/>
        <end position="233"/>
    </location>
</feature>
<evidence type="ECO:0000256" key="3">
    <source>
        <dbReference type="ARBA" id="ARBA00022692"/>
    </source>
</evidence>
<evidence type="ECO:0000259" key="7">
    <source>
        <dbReference type="Pfam" id="PF00482"/>
    </source>
</evidence>
<dbReference type="PANTHER" id="PTHR35007:SF4">
    <property type="entry name" value="CONSERVED TRANSMEMBRANE PROTEIN-RELATED"/>
    <property type="match status" value="1"/>
</dbReference>
<organism evidence="8 9">
    <name type="scientific">Actinopolyspora alba</name>
    <dbReference type="NCBI Taxonomy" id="673379"/>
    <lineage>
        <taxon>Bacteria</taxon>
        <taxon>Bacillati</taxon>
        <taxon>Actinomycetota</taxon>
        <taxon>Actinomycetes</taxon>
        <taxon>Actinopolysporales</taxon>
        <taxon>Actinopolysporaceae</taxon>
        <taxon>Actinopolyspora</taxon>
        <taxon>Actinopolyspora alba group</taxon>
    </lineage>
</organism>
<dbReference type="GO" id="GO:0005886">
    <property type="term" value="C:plasma membrane"/>
    <property type="evidence" value="ECO:0007669"/>
    <property type="project" value="UniProtKB-SubCell"/>
</dbReference>
<dbReference type="PANTHER" id="PTHR35007">
    <property type="entry name" value="INTEGRAL MEMBRANE PROTEIN-RELATED"/>
    <property type="match status" value="1"/>
</dbReference>
<reference evidence="9" key="1">
    <citation type="submission" date="2016-10" db="EMBL/GenBank/DDBJ databases">
        <authorList>
            <person name="Varghese N."/>
            <person name="Submissions S."/>
        </authorList>
    </citation>
    <scope>NUCLEOTIDE SEQUENCE [LARGE SCALE GENOMIC DNA]</scope>
    <source>
        <strain evidence="9">DSM 45004</strain>
    </source>
</reference>
<feature type="transmembrane region" description="Helical" evidence="6">
    <location>
        <begin position="215"/>
        <end position="239"/>
    </location>
</feature>
<proteinExistence type="predicted"/>
<dbReference type="EMBL" id="FOMZ01000004">
    <property type="protein sequence ID" value="SFD87827.1"/>
    <property type="molecule type" value="Genomic_DNA"/>
</dbReference>
<evidence type="ECO:0000313" key="8">
    <source>
        <dbReference type="EMBL" id="SFD87827.1"/>
    </source>
</evidence>
<feature type="transmembrane region" description="Helical" evidence="6">
    <location>
        <begin position="251"/>
        <end position="270"/>
    </location>
</feature>
<evidence type="ECO:0000256" key="4">
    <source>
        <dbReference type="ARBA" id="ARBA00022989"/>
    </source>
</evidence>
<evidence type="ECO:0000256" key="6">
    <source>
        <dbReference type="SAM" id="Phobius"/>
    </source>
</evidence>
<name>A0A1I1VXX8_9ACTN</name>
<sequence length="280" mass="29294">MLTPSHAHGAPAVPMSVVLASAALLLGWPDRVAANRLALLRGPAGSAPRSWPRPVVPVLGLGCVVPLVSFADVTVTLVVVLLVSIGERHRRWRARSARRLRVLEALVAGLRVLVGELEVGTHPGAAAESAAADSTTEVSGFFADLATTVRLGGLPDREFGTGSLSAEVHRDAARIARRWRLAERYGIPLARLLETARTDLEHRLRAERDVEAKLAGARATAAVLIALPVLGLALGQASGADALGVLTTDPLGHVLLLSGTGLLCVGVLWVQRLTGSGARQ</sequence>
<dbReference type="Proteomes" id="UP000198716">
    <property type="component" value="Unassembled WGS sequence"/>
</dbReference>
<keyword evidence="9" id="KW-1185">Reference proteome</keyword>
<gene>
    <name evidence="8" type="ORF">SAMN04487819_104308</name>
</gene>
<dbReference type="Pfam" id="PF00482">
    <property type="entry name" value="T2SSF"/>
    <property type="match status" value="1"/>
</dbReference>
<comment type="subcellular location">
    <subcellularLocation>
        <location evidence="1">Cell membrane</location>
        <topology evidence="1">Multi-pass membrane protein</topology>
    </subcellularLocation>
</comment>
<keyword evidence="4 6" id="KW-1133">Transmembrane helix</keyword>
<dbReference type="InterPro" id="IPR018076">
    <property type="entry name" value="T2SS_GspF_dom"/>
</dbReference>
<keyword evidence="3 6" id="KW-0812">Transmembrane</keyword>
<keyword evidence="2" id="KW-1003">Cell membrane</keyword>
<protein>
    <submittedName>
        <fullName evidence="8">Tight adherence protein B</fullName>
    </submittedName>
</protein>
<evidence type="ECO:0000256" key="5">
    <source>
        <dbReference type="ARBA" id="ARBA00023136"/>
    </source>
</evidence>
<keyword evidence="5 6" id="KW-0472">Membrane</keyword>